<evidence type="ECO:0000256" key="10">
    <source>
        <dbReference type="ARBA" id="ARBA00023136"/>
    </source>
</evidence>
<sequence>MKFLLTTLLLLGFHTVFSQTTQTTGNISGKVLLVDGQPAGSISVSLIDLAKHTLTNEHGNYSFNHISPGKHTIRIQMLGAAQKDLAVTVIAGKTITADYQLSKENVQALQEVIIGGTSNKFSRKESVYSARLPLKNLENPQVYISIPKELIQEQLAVDLGSISKNVPGSGIPMLANQGRVTFRSRGFETEPMVRNGVAGFAYTAIDPANLERIEAIKGPSATLFGNNLSSYGGLFNRVTKKPYNGVGGEVSLFGGSWDYKRMAFDINTPLNAEKTVLFRLNGAGTYEKNFQDSGYTKSFSVAPSFSYQITDKLSMLFDVEYGQAEGTSVVRFNPYTKTDPAAKVVKIQNIRDMGFPYDKLFGNNDLAYRTQMVNVFAQFNYKMSEKWTSQTVMSRSSTAIRGYISALNGVSDTELTALVMRGYTSFIATDIQQNFIGDFKIGSHRNRLVVGLDFYNNTNTFDRVQVTGPKVDFVNPGNDAGISKKIIDDLAPTKAGKIRNESNADNSYAVYASDVFNVSERLLAMVSLRLDRYQADGTTVVATDLNTGAFGQTALSPKLGLVYQVVKDRVSLFGSYMNSFTNKNGTKINGDMVKPEQANQIEMGVKGDIFDHKLVGTISYYNIKVKDIVRPDVANNTYSIQDGDQKSRGVEIELTANPFPGFNIIAGYAYNDSKAIGGTPDTEGLRPALSGPDKMLNFWLSYKFPQGALKGFGAGFGGNSGSSSYQTNTKTSKVIIPGYTMFDATVFYDQRRFRIGVKVDNLTSEKAWSVRLTPQSPARYLANLTFKF</sequence>
<keyword evidence="9 13" id="KW-0798">TonB box</keyword>
<evidence type="ECO:0000259" key="16">
    <source>
        <dbReference type="Pfam" id="PF07715"/>
    </source>
</evidence>
<dbReference type="AlphaFoldDB" id="A0A327STL8"/>
<keyword evidence="17" id="KW-0675">Receptor</keyword>
<dbReference type="PANTHER" id="PTHR32552">
    <property type="entry name" value="FERRICHROME IRON RECEPTOR-RELATED"/>
    <property type="match status" value="1"/>
</dbReference>
<evidence type="ECO:0000256" key="6">
    <source>
        <dbReference type="ARBA" id="ARBA00022729"/>
    </source>
</evidence>
<evidence type="ECO:0000256" key="14">
    <source>
        <dbReference type="SAM" id="SignalP"/>
    </source>
</evidence>
<dbReference type="InterPro" id="IPR000531">
    <property type="entry name" value="Beta-barrel_TonB"/>
</dbReference>
<dbReference type="InterPro" id="IPR037066">
    <property type="entry name" value="Plug_dom_sf"/>
</dbReference>
<comment type="similarity">
    <text evidence="12 13">Belongs to the TonB-dependent receptor family.</text>
</comment>
<dbReference type="EMBL" id="QLLR01000006">
    <property type="protein sequence ID" value="RAJ32258.1"/>
    <property type="molecule type" value="Genomic_DNA"/>
</dbReference>
<dbReference type="InterPro" id="IPR012910">
    <property type="entry name" value="Plug_dom"/>
</dbReference>
<dbReference type="GO" id="GO:0009279">
    <property type="term" value="C:cell outer membrane"/>
    <property type="evidence" value="ECO:0007669"/>
    <property type="project" value="UniProtKB-SubCell"/>
</dbReference>
<protein>
    <submittedName>
        <fullName evidence="17">Iron complex outermembrane receptor protein</fullName>
    </submittedName>
</protein>
<evidence type="ECO:0000256" key="4">
    <source>
        <dbReference type="ARBA" id="ARBA00022496"/>
    </source>
</evidence>
<dbReference type="InterPro" id="IPR036942">
    <property type="entry name" value="Beta-barrel_TonB_sf"/>
</dbReference>
<feature type="domain" description="TonB-dependent receptor-like beta-barrel" evidence="15">
    <location>
        <begin position="355"/>
        <end position="762"/>
    </location>
</feature>
<evidence type="ECO:0000256" key="13">
    <source>
        <dbReference type="RuleBase" id="RU003357"/>
    </source>
</evidence>
<evidence type="ECO:0000256" key="2">
    <source>
        <dbReference type="ARBA" id="ARBA00022448"/>
    </source>
</evidence>
<gene>
    <name evidence="17" type="ORF">LY11_01941</name>
</gene>
<evidence type="ECO:0000256" key="12">
    <source>
        <dbReference type="PROSITE-ProRule" id="PRU01360"/>
    </source>
</evidence>
<organism evidence="17 18">
    <name type="scientific">Pedobacter cryoconitis</name>
    <dbReference type="NCBI Taxonomy" id="188932"/>
    <lineage>
        <taxon>Bacteria</taxon>
        <taxon>Pseudomonadati</taxon>
        <taxon>Bacteroidota</taxon>
        <taxon>Sphingobacteriia</taxon>
        <taxon>Sphingobacteriales</taxon>
        <taxon>Sphingobacteriaceae</taxon>
        <taxon>Pedobacter</taxon>
    </lineage>
</organism>
<dbReference type="GO" id="GO:0015344">
    <property type="term" value="F:siderophore uptake transmembrane transporter activity"/>
    <property type="evidence" value="ECO:0007669"/>
    <property type="project" value="TreeGrafter"/>
</dbReference>
<evidence type="ECO:0000313" key="18">
    <source>
        <dbReference type="Proteomes" id="UP000249754"/>
    </source>
</evidence>
<feature type="signal peptide" evidence="14">
    <location>
        <begin position="1"/>
        <end position="18"/>
    </location>
</feature>
<dbReference type="Gene3D" id="2.40.170.20">
    <property type="entry name" value="TonB-dependent receptor, beta-barrel domain"/>
    <property type="match status" value="1"/>
</dbReference>
<keyword evidence="11 12" id="KW-0998">Cell outer membrane</keyword>
<dbReference type="PANTHER" id="PTHR32552:SF68">
    <property type="entry name" value="FERRICHROME OUTER MEMBRANE TRANSPORTER_PHAGE RECEPTOR"/>
    <property type="match status" value="1"/>
</dbReference>
<evidence type="ECO:0000256" key="1">
    <source>
        <dbReference type="ARBA" id="ARBA00004571"/>
    </source>
</evidence>
<keyword evidence="6 14" id="KW-0732">Signal</keyword>
<keyword evidence="10 12" id="KW-0472">Membrane</keyword>
<evidence type="ECO:0000256" key="11">
    <source>
        <dbReference type="ARBA" id="ARBA00023237"/>
    </source>
</evidence>
<dbReference type="OrthoDB" id="9775095at2"/>
<evidence type="ECO:0000256" key="3">
    <source>
        <dbReference type="ARBA" id="ARBA00022452"/>
    </source>
</evidence>
<dbReference type="Gene3D" id="2.60.40.1120">
    <property type="entry name" value="Carboxypeptidase-like, regulatory domain"/>
    <property type="match status" value="1"/>
</dbReference>
<proteinExistence type="inferred from homology"/>
<feature type="chain" id="PRO_5016385337" evidence="14">
    <location>
        <begin position="19"/>
        <end position="788"/>
    </location>
</feature>
<dbReference type="Gene3D" id="2.170.130.10">
    <property type="entry name" value="TonB-dependent receptor, plug domain"/>
    <property type="match status" value="1"/>
</dbReference>
<keyword evidence="3 12" id="KW-1134">Transmembrane beta strand</keyword>
<keyword evidence="2 12" id="KW-0813">Transport</keyword>
<feature type="domain" description="TonB-dependent receptor plug" evidence="16">
    <location>
        <begin position="137"/>
        <end position="227"/>
    </location>
</feature>
<dbReference type="InterPro" id="IPR013784">
    <property type="entry name" value="Carb-bd-like_fold"/>
</dbReference>
<evidence type="ECO:0000256" key="9">
    <source>
        <dbReference type="ARBA" id="ARBA00023077"/>
    </source>
</evidence>
<dbReference type="SUPFAM" id="SSF56935">
    <property type="entry name" value="Porins"/>
    <property type="match status" value="1"/>
</dbReference>
<dbReference type="Pfam" id="PF13715">
    <property type="entry name" value="CarbopepD_reg_2"/>
    <property type="match status" value="1"/>
</dbReference>
<dbReference type="GO" id="GO:0030246">
    <property type="term" value="F:carbohydrate binding"/>
    <property type="evidence" value="ECO:0007669"/>
    <property type="project" value="InterPro"/>
</dbReference>
<keyword evidence="7" id="KW-0408">Iron</keyword>
<name>A0A327STL8_9SPHI</name>
<comment type="subcellular location">
    <subcellularLocation>
        <location evidence="1 12">Cell outer membrane</location>
        <topology evidence="1 12">Multi-pass membrane protein</topology>
    </subcellularLocation>
</comment>
<dbReference type="CDD" id="cd01347">
    <property type="entry name" value="ligand_gated_channel"/>
    <property type="match status" value="1"/>
</dbReference>
<evidence type="ECO:0000313" key="17">
    <source>
        <dbReference type="EMBL" id="RAJ32258.1"/>
    </source>
</evidence>
<evidence type="ECO:0000256" key="5">
    <source>
        <dbReference type="ARBA" id="ARBA00022692"/>
    </source>
</evidence>
<dbReference type="PROSITE" id="PS52016">
    <property type="entry name" value="TONB_DEPENDENT_REC_3"/>
    <property type="match status" value="1"/>
</dbReference>
<keyword evidence="4" id="KW-0410">Iron transport</keyword>
<evidence type="ECO:0000256" key="7">
    <source>
        <dbReference type="ARBA" id="ARBA00023004"/>
    </source>
</evidence>
<keyword evidence="8" id="KW-0406">Ion transport</keyword>
<reference evidence="17 18" key="1">
    <citation type="submission" date="2018-06" db="EMBL/GenBank/DDBJ databases">
        <title>Genomic Encyclopedia of Archaeal and Bacterial Type Strains, Phase II (KMG-II): from individual species to whole genera.</title>
        <authorList>
            <person name="Goeker M."/>
        </authorList>
    </citation>
    <scope>NUCLEOTIDE SEQUENCE [LARGE SCALE GENOMIC DNA]</scope>
    <source>
        <strain evidence="17 18">DSM 14825</strain>
    </source>
</reference>
<dbReference type="InterPro" id="IPR039426">
    <property type="entry name" value="TonB-dep_rcpt-like"/>
</dbReference>
<keyword evidence="5 12" id="KW-0812">Transmembrane</keyword>
<dbReference type="Pfam" id="PF07715">
    <property type="entry name" value="Plug"/>
    <property type="match status" value="1"/>
</dbReference>
<dbReference type="Proteomes" id="UP000249754">
    <property type="component" value="Unassembled WGS sequence"/>
</dbReference>
<accession>A0A327STL8</accession>
<dbReference type="Pfam" id="PF00593">
    <property type="entry name" value="TonB_dep_Rec_b-barrel"/>
    <property type="match status" value="1"/>
</dbReference>
<dbReference type="SUPFAM" id="SSF49452">
    <property type="entry name" value="Starch-binding domain-like"/>
    <property type="match status" value="1"/>
</dbReference>
<comment type="caution">
    <text evidence="17">The sequence shown here is derived from an EMBL/GenBank/DDBJ whole genome shotgun (WGS) entry which is preliminary data.</text>
</comment>
<evidence type="ECO:0000256" key="8">
    <source>
        <dbReference type="ARBA" id="ARBA00023065"/>
    </source>
</evidence>
<evidence type="ECO:0000259" key="15">
    <source>
        <dbReference type="Pfam" id="PF00593"/>
    </source>
</evidence>
<dbReference type="RefSeq" id="WP_111633487.1">
    <property type="nucleotide sequence ID" value="NZ_QLLR01000006.1"/>
</dbReference>